<evidence type="ECO:0000313" key="4">
    <source>
        <dbReference type="Proteomes" id="UP000053372"/>
    </source>
</evidence>
<dbReference type="Proteomes" id="UP000053372">
    <property type="component" value="Unassembled WGS sequence"/>
</dbReference>
<proteinExistence type="predicted"/>
<organism evidence="3 4">
    <name type="scientific">Mastigocoleus testarum BC008</name>
    <dbReference type="NCBI Taxonomy" id="371196"/>
    <lineage>
        <taxon>Bacteria</taxon>
        <taxon>Bacillati</taxon>
        <taxon>Cyanobacteriota</taxon>
        <taxon>Cyanophyceae</taxon>
        <taxon>Nostocales</taxon>
        <taxon>Hapalosiphonaceae</taxon>
        <taxon>Mastigocoleus</taxon>
    </lineage>
</organism>
<dbReference type="RefSeq" id="WP_058184314.1">
    <property type="nucleotide sequence ID" value="NZ_LMTZ01000132.1"/>
</dbReference>
<evidence type="ECO:0000313" key="3">
    <source>
        <dbReference type="EMBL" id="KST63768.1"/>
    </source>
</evidence>
<reference evidence="3 4" key="1">
    <citation type="journal article" date="2015" name="Genome Announc.">
        <title>Draft Genome of the Euendolithic (true boring) Cyanobacterium Mastigocoleus testarum strain BC008.</title>
        <authorList>
            <person name="Guida B.S."/>
            <person name="Garcia-Pichel F."/>
        </authorList>
    </citation>
    <scope>NUCLEOTIDE SEQUENCE [LARGE SCALE GENOMIC DNA]</scope>
    <source>
        <strain evidence="3 4">BC008</strain>
    </source>
</reference>
<protein>
    <recommendedName>
        <fullName evidence="5">Spore coat protein U domain-containing protein</fullName>
    </recommendedName>
</protein>
<name>A0A0V7ZGY7_9CYAN</name>
<feature type="signal peptide" evidence="1">
    <location>
        <begin position="1"/>
        <end position="25"/>
    </location>
</feature>
<feature type="chain" id="PRO_5007439103" description="Spore coat protein U domain-containing protein" evidence="1">
    <location>
        <begin position="26"/>
        <end position="153"/>
    </location>
</feature>
<gene>
    <name evidence="2" type="ORF">BC008_14635</name>
    <name evidence="3" type="ORF">BC008_15040</name>
</gene>
<accession>A0A0V7ZGY7</accession>
<dbReference type="EMBL" id="LMTZ01000132">
    <property type="protein sequence ID" value="KST63768.1"/>
    <property type="molecule type" value="Genomic_DNA"/>
</dbReference>
<keyword evidence="1" id="KW-0732">Signal</keyword>
<dbReference type="EMBL" id="LMTZ01000134">
    <property type="protein sequence ID" value="KST63690.1"/>
    <property type="molecule type" value="Genomic_DNA"/>
</dbReference>
<evidence type="ECO:0000313" key="2">
    <source>
        <dbReference type="EMBL" id="KST63690.1"/>
    </source>
</evidence>
<sequence length="153" mass="16259">MVSRLLLISVLTLAVNFVESHIALAENFTSHLCSFSEKNSGTLVPETGMHSTRLVSFETAGGSPTEISITCKQAVNFSVLKPIQLAGPAIEPTSTFVRVETSSGKSISSDEISTLSLPMGTTTLLFNLAIDGGKPLPAGNYRYGFKFNVVSSE</sequence>
<dbReference type="OrthoDB" id="515078at2"/>
<evidence type="ECO:0008006" key="5">
    <source>
        <dbReference type="Google" id="ProtNLM"/>
    </source>
</evidence>
<comment type="caution">
    <text evidence="3">The sequence shown here is derived from an EMBL/GenBank/DDBJ whole genome shotgun (WGS) entry which is preliminary data.</text>
</comment>
<dbReference type="AlphaFoldDB" id="A0A0V7ZGY7"/>
<evidence type="ECO:0000256" key="1">
    <source>
        <dbReference type="SAM" id="SignalP"/>
    </source>
</evidence>
<keyword evidence="4" id="KW-1185">Reference proteome</keyword>